<dbReference type="InterPro" id="IPR013324">
    <property type="entry name" value="RNA_pol_sigma_r3/r4-like"/>
</dbReference>
<dbReference type="EMBL" id="LR797129">
    <property type="protein sequence ID" value="CAB4188558.1"/>
    <property type="molecule type" value="Genomic_DNA"/>
</dbReference>
<gene>
    <name evidence="1" type="ORF">UFOVP1175_36</name>
</gene>
<dbReference type="SUPFAM" id="SSF88659">
    <property type="entry name" value="Sigma3 and sigma4 domains of RNA polymerase sigma factors"/>
    <property type="match status" value="1"/>
</dbReference>
<protein>
    <recommendedName>
        <fullName evidence="2">RpoE DNA-directed RNA polymerase specialized sigma subunit, sigma24 homolog</fullName>
    </recommendedName>
</protein>
<reference evidence="1" key="1">
    <citation type="submission" date="2020-05" db="EMBL/GenBank/DDBJ databases">
        <authorList>
            <person name="Chiriac C."/>
            <person name="Salcher M."/>
            <person name="Ghai R."/>
            <person name="Kavagutti S V."/>
        </authorList>
    </citation>
    <scope>NUCLEOTIDE SEQUENCE</scope>
</reference>
<organism evidence="1">
    <name type="scientific">uncultured Caudovirales phage</name>
    <dbReference type="NCBI Taxonomy" id="2100421"/>
    <lineage>
        <taxon>Viruses</taxon>
        <taxon>Duplodnaviria</taxon>
        <taxon>Heunggongvirae</taxon>
        <taxon>Uroviricota</taxon>
        <taxon>Caudoviricetes</taxon>
        <taxon>Peduoviridae</taxon>
        <taxon>Maltschvirus</taxon>
        <taxon>Maltschvirus maltsch</taxon>
    </lineage>
</organism>
<sequence length="181" mass="21294">MDCVSREISRHYNSWLAKANGLTHDKSKASDLVHEVLTRLLDRPREDVEDIVCRGKVRQYVDRALWLSWHSNRSDYATRYRKYYEFVVDKAVDDAQQDETWLGHFIDGEYLYSAIGRLNEHDAILLRLYSKPDFDYKQLSNDTGIPNAYLRLSIHRALKRIRNYVQLQRSSSHSTRTAGDL</sequence>
<name>A0A6J5R4K5_9CAUD</name>
<accession>A0A6J5R4K5</accession>
<evidence type="ECO:0008006" key="2">
    <source>
        <dbReference type="Google" id="ProtNLM"/>
    </source>
</evidence>
<proteinExistence type="predicted"/>
<evidence type="ECO:0000313" key="1">
    <source>
        <dbReference type="EMBL" id="CAB4188558.1"/>
    </source>
</evidence>